<evidence type="ECO:0000256" key="5">
    <source>
        <dbReference type="ARBA" id="ARBA00022989"/>
    </source>
</evidence>
<accession>A0A0L0HA38</accession>
<keyword evidence="4" id="KW-0970">Cilium biogenesis/degradation</keyword>
<evidence type="ECO:0000256" key="3">
    <source>
        <dbReference type="ARBA" id="ARBA00022692"/>
    </source>
</evidence>
<evidence type="ECO:0000313" key="9">
    <source>
        <dbReference type="Proteomes" id="UP000053201"/>
    </source>
</evidence>
<dbReference type="eggNOG" id="ENOG502RZG7">
    <property type="taxonomic scope" value="Eukaryota"/>
</dbReference>
<comment type="subcellular location">
    <subcellularLocation>
        <location evidence="1">Membrane</location>
        <topology evidence="1">Multi-pass membrane protein</topology>
    </subcellularLocation>
</comment>
<keyword evidence="5 7" id="KW-1133">Transmembrane helix</keyword>
<dbReference type="GO" id="GO:1904491">
    <property type="term" value="P:protein localization to ciliary transition zone"/>
    <property type="evidence" value="ECO:0007669"/>
    <property type="project" value="TreeGrafter"/>
</dbReference>
<reference evidence="8 9" key="1">
    <citation type="submission" date="2009-08" db="EMBL/GenBank/DDBJ databases">
        <title>The Genome Sequence of Spizellomyces punctatus strain DAOM BR117.</title>
        <authorList>
            <consortium name="The Broad Institute Genome Sequencing Platform"/>
            <person name="Russ C."/>
            <person name="Cuomo C."/>
            <person name="Shea T."/>
            <person name="Young S.K."/>
            <person name="Zeng Q."/>
            <person name="Koehrsen M."/>
            <person name="Haas B."/>
            <person name="Borodovsky M."/>
            <person name="Guigo R."/>
            <person name="Alvarado L."/>
            <person name="Berlin A."/>
            <person name="Bochicchio J."/>
            <person name="Borenstein D."/>
            <person name="Chapman S."/>
            <person name="Chen Z."/>
            <person name="Engels R."/>
            <person name="Freedman E."/>
            <person name="Gellesch M."/>
            <person name="Goldberg J."/>
            <person name="Griggs A."/>
            <person name="Gujja S."/>
            <person name="Heiman D."/>
            <person name="Hepburn T."/>
            <person name="Howarth C."/>
            <person name="Jen D."/>
            <person name="Larson L."/>
            <person name="Lewis B."/>
            <person name="Mehta T."/>
            <person name="Park D."/>
            <person name="Pearson M."/>
            <person name="Roberts A."/>
            <person name="Saif S."/>
            <person name="Shenoy N."/>
            <person name="Sisk P."/>
            <person name="Stolte C."/>
            <person name="Sykes S."/>
            <person name="Thomson T."/>
            <person name="Walk T."/>
            <person name="White J."/>
            <person name="Yandava C."/>
            <person name="Burger G."/>
            <person name="Gray M.W."/>
            <person name="Holland P.W.H."/>
            <person name="King N."/>
            <person name="Lang F.B.F."/>
            <person name="Roger A.J."/>
            <person name="Ruiz-Trillo I."/>
            <person name="Lander E."/>
            <person name="Nusbaum C."/>
        </authorList>
    </citation>
    <scope>NUCLEOTIDE SEQUENCE [LARGE SCALE GENOMIC DNA]</scope>
    <source>
        <strain evidence="8 9">DAOM BR117</strain>
    </source>
</reference>
<dbReference type="RefSeq" id="XP_016605916.1">
    <property type="nucleotide sequence ID" value="XM_016757579.1"/>
</dbReference>
<proteinExistence type="predicted"/>
<name>A0A0L0HA38_SPIPD</name>
<organism evidence="8 9">
    <name type="scientific">Spizellomyces punctatus (strain DAOM BR117)</name>
    <dbReference type="NCBI Taxonomy" id="645134"/>
    <lineage>
        <taxon>Eukaryota</taxon>
        <taxon>Fungi</taxon>
        <taxon>Fungi incertae sedis</taxon>
        <taxon>Chytridiomycota</taxon>
        <taxon>Chytridiomycota incertae sedis</taxon>
        <taxon>Chytridiomycetes</taxon>
        <taxon>Spizellomycetales</taxon>
        <taxon>Spizellomycetaceae</taxon>
        <taxon>Spizellomyces</taxon>
    </lineage>
</organism>
<evidence type="ECO:0000256" key="4">
    <source>
        <dbReference type="ARBA" id="ARBA00022794"/>
    </source>
</evidence>
<protein>
    <recommendedName>
        <fullName evidence="2">Transmembrane protein 107</fullName>
    </recommendedName>
</protein>
<feature type="transmembrane region" description="Helical" evidence="7">
    <location>
        <begin position="86"/>
        <end position="103"/>
    </location>
</feature>
<dbReference type="GO" id="GO:0036038">
    <property type="term" value="C:MKS complex"/>
    <property type="evidence" value="ECO:0007669"/>
    <property type="project" value="TreeGrafter"/>
</dbReference>
<keyword evidence="6 7" id="KW-0472">Membrane</keyword>
<dbReference type="Pfam" id="PF14995">
    <property type="entry name" value="TMEM107"/>
    <property type="match status" value="1"/>
</dbReference>
<evidence type="ECO:0000256" key="6">
    <source>
        <dbReference type="ARBA" id="ARBA00023136"/>
    </source>
</evidence>
<dbReference type="GeneID" id="27692541"/>
<dbReference type="Proteomes" id="UP000053201">
    <property type="component" value="Unassembled WGS sequence"/>
</dbReference>
<dbReference type="AlphaFoldDB" id="A0A0L0HA38"/>
<sequence>MTHTTADALLPARFLTTIAHFITTLMVFFTKDIYVRAALPIGDSSQYASYDNSLTAALALSWVCFAIELFGLFSGMTTFNQGAGTLYLWAHTAGIIALIFFVLEGWHYMIYWYIFTFCSALPALIETGLLLLVTLLRVNQY</sequence>
<feature type="transmembrane region" description="Helical" evidence="7">
    <location>
        <begin position="54"/>
        <end position="74"/>
    </location>
</feature>
<keyword evidence="3 7" id="KW-0812">Transmembrane</keyword>
<feature type="transmembrane region" description="Helical" evidence="7">
    <location>
        <begin position="12"/>
        <end position="34"/>
    </location>
</feature>
<keyword evidence="9" id="KW-1185">Reference proteome</keyword>
<dbReference type="STRING" id="645134.A0A0L0HA38"/>
<dbReference type="OMA" id="VCLKKVP"/>
<evidence type="ECO:0000313" key="8">
    <source>
        <dbReference type="EMBL" id="KNC97876.1"/>
    </source>
</evidence>
<evidence type="ECO:0000256" key="1">
    <source>
        <dbReference type="ARBA" id="ARBA00004141"/>
    </source>
</evidence>
<dbReference type="PANTHER" id="PTHR34341">
    <property type="entry name" value="TRANSMEMBRANE PROTEIN 107"/>
    <property type="match status" value="1"/>
</dbReference>
<feature type="transmembrane region" description="Helical" evidence="7">
    <location>
        <begin position="109"/>
        <end position="136"/>
    </location>
</feature>
<dbReference type="OrthoDB" id="2114471at2759"/>
<dbReference type="InterPro" id="IPR029248">
    <property type="entry name" value="TMEM107"/>
</dbReference>
<dbReference type="GO" id="GO:1905515">
    <property type="term" value="P:non-motile cilium assembly"/>
    <property type="evidence" value="ECO:0007669"/>
    <property type="project" value="TreeGrafter"/>
</dbReference>
<dbReference type="PANTHER" id="PTHR34341:SF1">
    <property type="entry name" value="TRANSMEMBRANE PROTEIN 107"/>
    <property type="match status" value="1"/>
</dbReference>
<gene>
    <name evidence="8" type="ORF">SPPG_09416</name>
</gene>
<dbReference type="GO" id="GO:0016020">
    <property type="term" value="C:membrane"/>
    <property type="evidence" value="ECO:0007669"/>
    <property type="project" value="UniProtKB-SubCell"/>
</dbReference>
<dbReference type="InParanoid" id="A0A0L0HA38"/>
<dbReference type="VEuPathDB" id="FungiDB:SPPG_09416"/>
<dbReference type="EMBL" id="KQ257462">
    <property type="protein sequence ID" value="KNC97876.1"/>
    <property type="molecule type" value="Genomic_DNA"/>
</dbReference>
<evidence type="ECO:0000256" key="2">
    <source>
        <dbReference type="ARBA" id="ARBA00015652"/>
    </source>
</evidence>
<evidence type="ECO:0000256" key="7">
    <source>
        <dbReference type="SAM" id="Phobius"/>
    </source>
</evidence>